<feature type="non-terminal residue" evidence="1">
    <location>
        <position position="1"/>
    </location>
</feature>
<sequence>DRFFLRDYDNDMANYDDCCVGYDCSDCETLTTTVEPITDTTWSVESFWEMLSSHLTHEQITARNDWFQNYYFRY</sequence>
<proteinExistence type="predicted"/>
<gene>
    <name evidence="1" type="ORF">GSOID_T00028492001</name>
</gene>
<reference evidence="1" key="1">
    <citation type="journal article" date="2010" name="Science">
        <title>Plasticity of animal genome architecture unmasked by rapid evolution of a pelagic tunicate.</title>
        <authorList>
            <person name="Denoeud F."/>
            <person name="Henriet S."/>
            <person name="Mungpakdee S."/>
            <person name="Aury J.M."/>
            <person name="Da Silva C."/>
            <person name="Brinkmann H."/>
            <person name="Mikhaleva J."/>
            <person name="Olsen L.C."/>
            <person name="Jubin C."/>
            <person name="Canestro C."/>
            <person name="Bouquet J.M."/>
            <person name="Danks G."/>
            <person name="Poulain J."/>
            <person name="Campsteijn C."/>
            <person name="Adamski M."/>
            <person name="Cross I."/>
            <person name="Yadetie F."/>
            <person name="Muffato M."/>
            <person name="Louis A."/>
            <person name="Butcher S."/>
            <person name="Tsagkogeorga G."/>
            <person name="Konrad A."/>
            <person name="Singh S."/>
            <person name="Jensen M.F."/>
            <person name="Cong E.H."/>
            <person name="Eikeseth-Otteraa H."/>
            <person name="Noel B."/>
            <person name="Anthouard V."/>
            <person name="Porcel B.M."/>
            <person name="Kachouri-Lafond R."/>
            <person name="Nishino A."/>
            <person name="Ugolini M."/>
            <person name="Chourrout P."/>
            <person name="Nishida H."/>
            <person name="Aasland R."/>
            <person name="Huzurbazar S."/>
            <person name="Westhof E."/>
            <person name="Delsuc F."/>
            <person name="Lehrach H."/>
            <person name="Reinhardt R."/>
            <person name="Weissenbach J."/>
            <person name="Roy S.W."/>
            <person name="Artiguenave F."/>
            <person name="Postlethwait J.H."/>
            <person name="Manak J.R."/>
            <person name="Thompson E.M."/>
            <person name="Jaillon O."/>
            <person name="Du Pasquier L."/>
            <person name="Boudinot P."/>
            <person name="Liberles D.A."/>
            <person name="Volff J.N."/>
            <person name="Philippe H."/>
            <person name="Lenhard B."/>
            <person name="Roest Crollius H."/>
            <person name="Wincker P."/>
            <person name="Chourrout D."/>
        </authorList>
    </citation>
    <scope>NUCLEOTIDE SEQUENCE [LARGE SCALE GENOMIC DNA]</scope>
</reference>
<evidence type="ECO:0000313" key="1">
    <source>
        <dbReference type="EMBL" id="CBY36015.1"/>
    </source>
</evidence>
<dbReference type="Proteomes" id="UP000011014">
    <property type="component" value="Unassembled WGS sequence"/>
</dbReference>
<name>E4YKK4_OIKDI</name>
<dbReference type="EMBL" id="FN654710">
    <property type="protein sequence ID" value="CBY36015.1"/>
    <property type="molecule type" value="Genomic_DNA"/>
</dbReference>
<protein>
    <submittedName>
        <fullName evidence="1">Uncharacterized protein</fullName>
    </submittedName>
</protein>
<dbReference type="AlphaFoldDB" id="E4YKK4"/>
<organism evidence="1">
    <name type="scientific">Oikopleura dioica</name>
    <name type="common">Tunicate</name>
    <dbReference type="NCBI Taxonomy" id="34765"/>
    <lineage>
        <taxon>Eukaryota</taxon>
        <taxon>Metazoa</taxon>
        <taxon>Chordata</taxon>
        <taxon>Tunicata</taxon>
        <taxon>Appendicularia</taxon>
        <taxon>Copelata</taxon>
        <taxon>Oikopleuridae</taxon>
        <taxon>Oikopleura</taxon>
    </lineage>
</organism>
<accession>E4YKK4</accession>